<keyword evidence="1" id="KW-0812">Transmembrane</keyword>
<accession>A0A5J9TMZ8</accession>
<protein>
    <submittedName>
        <fullName evidence="2">Uncharacterized protein</fullName>
    </submittedName>
</protein>
<keyword evidence="3" id="KW-1185">Reference proteome</keyword>
<comment type="caution">
    <text evidence="2">The sequence shown here is derived from an EMBL/GenBank/DDBJ whole genome shotgun (WGS) entry which is preliminary data.</text>
</comment>
<feature type="transmembrane region" description="Helical" evidence="1">
    <location>
        <begin position="93"/>
        <end position="112"/>
    </location>
</feature>
<organism evidence="2 3">
    <name type="scientific">Eragrostis curvula</name>
    <name type="common">weeping love grass</name>
    <dbReference type="NCBI Taxonomy" id="38414"/>
    <lineage>
        <taxon>Eukaryota</taxon>
        <taxon>Viridiplantae</taxon>
        <taxon>Streptophyta</taxon>
        <taxon>Embryophyta</taxon>
        <taxon>Tracheophyta</taxon>
        <taxon>Spermatophyta</taxon>
        <taxon>Magnoliopsida</taxon>
        <taxon>Liliopsida</taxon>
        <taxon>Poales</taxon>
        <taxon>Poaceae</taxon>
        <taxon>PACMAD clade</taxon>
        <taxon>Chloridoideae</taxon>
        <taxon>Eragrostideae</taxon>
        <taxon>Eragrostidinae</taxon>
        <taxon>Eragrostis</taxon>
    </lineage>
</organism>
<keyword evidence="1" id="KW-1133">Transmembrane helix</keyword>
<reference evidence="2 3" key="1">
    <citation type="journal article" date="2019" name="Sci. Rep.">
        <title>A high-quality genome of Eragrostis curvula grass provides insights into Poaceae evolution and supports new strategies to enhance forage quality.</title>
        <authorList>
            <person name="Carballo J."/>
            <person name="Santos B.A.C.M."/>
            <person name="Zappacosta D."/>
            <person name="Garbus I."/>
            <person name="Selva J.P."/>
            <person name="Gallo C.A."/>
            <person name="Diaz A."/>
            <person name="Albertini E."/>
            <person name="Caccamo M."/>
            <person name="Echenique V."/>
        </authorList>
    </citation>
    <scope>NUCLEOTIDE SEQUENCE [LARGE SCALE GENOMIC DNA]</scope>
    <source>
        <strain evidence="3">cv. Victoria</strain>
        <tissue evidence="2">Leaf</tissue>
    </source>
</reference>
<dbReference type="Proteomes" id="UP000324897">
    <property type="component" value="Chromosome 3"/>
</dbReference>
<evidence type="ECO:0000313" key="2">
    <source>
        <dbReference type="EMBL" id="TVU12597.1"/>
    </source>
</evidence>
<name>A0A5J9TMZ8_9POAL</name>
<keyword evidence="1" id="KW-0472">Membrane</keyword>
<evidence type="ECO:0000313" key="3">
    <source>
        <dbReference type="Proteomes" id="UP000324897"/>
    </source>
</evidence>
<sequence length="117" mass="12628">MTLSPADYSSPGPCMATDAEAAALRETSKRLLLGAATQAIAAAVALLAPTDYFYPAFTFALFMGFASADRASDVLWYLAACHGQVDDALVLDYWVLVAAMLMFVVLLFGHFLKIRKN</sequence>
<proteinExistence type="predicted"/>
<dbReference type="EMBL" id="RWGY01000039">
    <property type="protein sequence ID" value="TVU12597.1"/>
    <property type="molecule type" value="Genomic_DNA"/>
</dbReference>
<feature type="transmembrane region" description="Helical" evidence="1">
    <location>
        <begin position="31"/>
        <end position="54"/>
    </location>
</feature>
<gene>
    <name evidence="2" type="ORF">EJB05_46248</name>
</gene>
<evidence type="ECO:0000256" key="1">
    <source>
        <dbReference type="SAM" id="Phobius"/>
    </source>
</evidence>
<dbReference type="AlphaFoldDB" id="A0A5J9TMZ8"/>
<dbReference type="Gramene" id="TVU12597">
    <property type="protein sequence ID" value="TVU12597"/>
    <property type="gene ID" value="EJB05_46248"/>
</dbReference>